<evidence type="ECO:0008006" key="5">
    <source>
        <dbReference type="Google" id="ProtNLM"/>
    </source>
</evidence>
<reference evidence="4" key="1">
    <citation type="journal article" date="2015" name="Proc. Natl. Acad. Sci. U.S.A.">
        <title>Genome sequence of the Asian Tiger mosquito, Aedes albopictus, reveals insights into its biology, genetics, and evolution.</title>
        <authorList>
            <person name="Chen X.G."/>
            <person name="Jiang X."/>
            <person name="Gu J."/>
            <person name="Xu M."/>
            <person name="Wu Y."/>
            <person name="Deng Y."/>
            <person name="Zhang C."/>
            <person name="Bonizzoni M."/>
            <person name="Dermauw W."/>
            <person name="Vontas J."/>
            <person name="Armbruster P."/>
            <person name="Huang X."/>
            <person name="Yang Y."/>
            <person name="Zhang H."/>
            <person name="He W."/>
            <person name="Peng H."/>
            <person name="Liu Y."/>
            <person name="Wu K."/>
            <person name="Chen J."/>
            <person name="Lirakis M."/>
            <person name="Topalis P."/>
            <person name="Van Leeuwen T."/>
            <person name="Hall A.B."/>
            <person name="Jiang X."/>
            <person name="Thorpe C."/>
            <person name="Mueller R.L."/>
            <person name="Sun C."/>
            <person name="Waterhouse R.M."/>
            <person name="Yan G."/>
            <person name="Tu Z.J."/>
            <person name="Fang X."/>
            <person name="James A.A."/>
        </authorList>
    </citation>
    <scope>NUCLEOTIDE SEQUENCE [LARGE SCALE GENOMIC DNA]</scope>
    <source>
        <strain evidence="4">Foshan</strain>
    </source>
</reference>
<feature type="chain" id="PRO_5046803700" description="Membrane-associated protein" evidence="2">
    <location>
        <begin position="21"/>
        <end position="202"/>
    </location>
</feature>
<feature type="signal peptide" evidence="2">
    <location>
        <begin position="1"/>
        <end position="20"/>
    </location>
</feature>
<keyword evidence="4" id="KW-1185">Reference proteome</keyword>
<proteinExistence type="predicted"/>
<keyword evidence="1" id="KW-0812">Transmembrane</keyword>
<evidence type="ECO:0000256" key="2">
    <source>
        <dbReference type="SAM" id="SignalP"/>
    </source>
</evidence>
<keyword evidence="2" id="KW-0732">Signal</keyword>
<evidence type="ECO:0000256" key="1">
    <source>
        <dbReference type="SAM" id="Phobius"/>
    </source>
</evidence>
<keyword evidence="1" id="KW-1133">Transmembrane helix</keyword>
<evidence type="ECO:0000313" key="4">
    <source>
        <dbReference type="Proteomes" id="UP000069940"/>
    </source>
</evidence>
<dbReference type="GeneID" id="115258903"/>
<reference evidence="3" key="2">
    <citation type="submission" date="2025-05" db="UniProtKB">
        <authorList>
            <consortium name="EnsemblMetazoa"/>
        </authorList>
    </citation>
    <scope>IDENTIFICATION</scope>
    <source>
        <strain evidence="3">Foshan</strain>
    </source>
</reference>
<organism evidence="3 4">
    <name type="scientific">Aedes albopictus</name>
    <name type="common">Asian tiger mosquito</name>
    <name type="synonym">Stegomyia albopicta</name>
    <dbReference type="NCBI Taxonomy" id="7160"/>
    <lineage>
        <taxon>Eukaryota</taxon>
        <taxon>Metazoa</taxon>
        <taxon>Ecdysozoa</taxon>
        <taxon>Arthropoda</taxon>
        <taxon>Hexapoda</taxon>
        <taxon>Insecta</taxon>
        <taxon>Pterygota</taxon>
        <taxon>Neoptera</taxon>
        <taxon>Endopterygota</taxon>
        <taxon>Diptera</taxon>
        <taxon>Nematocera</taxon>
        <taxon>Culicoidea</taxon>
        <taxon>Culicidae</taxon>
        <taxon>Culicinae</taxon>
        <taxon>Aedini</taxon>
        <taxon>Aedes</taxon>
        <taxon>Stegomyia</taxon>
    </lineage>
</organism>
<dbReference type="EnsemblMetazoa" id="AALFPA23_003215.R3447">
    <property type="protein sequence ID" value="AALFPA23_003215.P3447"/>
    <property type="gene ID" value="AALFPA23_003215"/>
</dbReference>
<keyword evidence="1" id="KW-0472">Membrane</keyword>
<dbReference type="Proteomes" id="UP000069940">
    <property type="component" value="Unassembled WGS sequence"/>
</dbReference>
<feature type="transmembrane region" description="Helical" evidence="1">
    <location>
        <begin position="165"/>
        <end position="184"/>
    </location>
</feature>
<dbReference type="RefSeq" id="XP_062710639.1">
    <property type="nucleotide sequence ID" value="XM_062854655.1"/>
</dbReference>
<protein>
    <recommendedName>
        <fullName evidence="5">Membrane-associated protein</fullName>
    </recommendedName>
</protein>
<sequence>MFRSLNAITVAVVLVCYCCCSVVSAPAAFRDEEQTNSLSANDAQQYHIPSLLTQRIRSCMDRLDGSIESSQVMITALVQQLNHLAVESSPDRPAEDGEATSVQFVRIQTTDDRGMLIWTSNGYYISLSFILFLHLMILFVFGLISLCFSKPSAASAQPKHLKKELLLPYPIVASIVAWGIGPLIDHALAIKTLKADTQTWSS</sequence>
<evidence type="ECO:0000313" key="3">
    <source>
        <dbReference type="EnsemblMetazoa" id="AALFPA23_003215.P3447"/>
    </source>
</evidence>
<name>A0ABM1XVA8_AEDAL</name>
<accession>A0ABM1XVA8</accession>
<feature type="transmembrane region" description="Helical" evidence="1">
    <location>
        <begin position="123"/>
        <end position="144"/>
    </location>
</feature>